<evidence type="ECO:0000313" key="1">
    <source>
        <dbReference type="EMBL" id="MCJ8748389.1"/>
    </source>
</evidence>
<accession>A0ACC5ZK15</accession>
<gene>
    <name evidence="1" type="ORF">PDJAM_G00164300</name>
</gene>
<protein>
    <submittedName>
        <fullName evidence="1">Uncharacterized protein</fullName>
    </submittedName>
</protein>
<evidence type="ECO:0000313" key="2">
    <source>
        <dbReference type="Proteomes" id="UP000830395"/>
    </source>
</evidence>
<name>A0ACC5ZK15_9TELE</name>
<comment type="caution">
    <text evidence="1">The sequence shown here is derived from an EMBL/GenBank/DDBJ whole genome shotgun (WGS) entry which is preliminary data.</text>
</comment>
<reference evidence="1" key="1">
    <citation type="submission" date="2020-02" db="EMBL/GenBank/DDBJ databases">
        <title>Genome sequencing of the panga catfish, Pangasius djambal.</title>
        <authorList>
            <person name="Wen M."/>
            <person name="Zahm M."/>
            <person name="Roques C."/>
            <person name="Cabau C."/>
            <person name="Klopp C."/>
            <person name="Donnadieu C."/>
            <person name="Jouanno E."/>
            <person name="Avarre J.-C."/>
            <person name="Campet M."/>
            <person name="Ha T."/>
            <person name="Dugue R."/>
            <person name="Lampietro C."/>
            <person name="Louis A."/>
            <person name="Herpin A."/>
            <person name="Echchiki A."/>
            <person name="Berthelot C."/>
            <person name="Parey E."/>
            <person name="Roest-Crollius H."/>
            <person name="Braasch I."/>
            <person name="Postlethwait J.H."/>
            <person name="Bobe J."/>
            <person name="Montfort J."/>
            <person name="Bouchez O."/>
            <person name="Begum T."/>
            <person name="Schartl M."/>
            <person name="Gustiano R."/>
            <person name="Guiguen Y."/>
        </authorList>
    </citation>
    <scope>NUCLEOTIDE SEQUENCE</scope>
    <source>
        <strain evidence="1">Pdj_M5554</strain>
    </source>
</reference>
<keyword evidence="2" id="KW-1185">Reference proteome</keyword>
<organism evidence="1 2">
    <name type="scientific">Pangasius djambal</name>
    <dbReference type="NCBI Taxonomy" id="1691987"/>
    <lineage>
        <taxon>Eukaryota</taxon>
        <taxon>Metazoa</taxon>
        <taxon>Chordata</taxon>
        <taxon>Craniata</taxon>
        <taxon>Vertebrata</taxon>
        <taxon>Euteleostomi</taxon>
        <taxon>Actinopterygii</taxon>
        <taxon>Neopterygii</taxon>
        <taxon>Teleostei</taxon>
        <taxon>Ostariophysi</taxon>
        <taxon>Siluriformes</taxon>
        <taxon>Pangasiidae</taxon>
        <taxon>Pangasius</taxon>
    </lineage>
</organism>
<sequence length="69" mass="8055">KKKKGRKLQPYPDKEEKKKPEKAVKHCRQWRKRKSDRSGSAEENALRGASDVIFAAEGRWRGSVFSIRE</sequence>
<dbReference type="EMBL" id="CM041001">
    <property type="protein sequence ID" value="MCJ8748389.1"/>
    <property type="molecule type" value="Genomic_DNA"/>
</dbReference>
<proteinExistence type="predicted"/>
<dbReference type="Proteomes" id="UP000830395">
    <property type="component" value="Chromosome 27"/>
</dbReference>
<feature type="non-terminal residue" evidence="1">
    <location>
        <position position="1"/>
    </location>
</feature>